<feature type="transmembrane region" description="Helical" evidence="7">
    <location>
        <begin position="420"/>
        <end position="439"/>
    </location>
</feature>
<dbReference type="SUPFAM" id="SSF103473">
    <property type="entry name" value="MFS general substrate transporter"/>
    <property type="match status" value="1"/>
</dbReference>
<evidence type="ECO:0000256" key="1">
    <source>
        <dbReference type="ARBA" id="ARBA00004141"/>
    </source>
</evidence>
<dbReference type="GO" id="GO:0022857">
    <property type="term" value="F:transmembrane transporter activity"/>
    <property type="evidence" value="ECO:0007669"/>
    <property type="project" value="InterPro"/>
</dbReference>
<feature type="transmembrane region" description="Helical" evidence="7">
    <location>
        <begin position="507"/>
        <end position="528"/>
    </location>
</feature>
<dbReference type="OrthoDB" id="3936150at2759"/>
<comment type="subcellular location">
    <subcellularLocation>
        <location evidence="1">Membrane</location>
        <topology evidence="1">Multi-pass membrane protein</topology>
    </subcellularLocation>
</comment>
<comment type="similarity">
    <text evidence="2">Belongs to the major facilitator superfamily.</text>
</comment>
<evidence type="ECO:0000256" key="7">
    <source>
        <dbReference type="SAM" id="Phobius"/>
    </source>
</evidence>
<feature type="transmembrane region" description="Helical" evidence="7">
    <location>
        <begin position="142"/>
        <end position="160"/>
    </location>
</feature>
<feature type="transmembrane region" description="Helical" evidence="7">
    <location>
        <begin position="201"/>
        <end position="223"/>
    </location>
</feature>
<evidence type="ECO:0000259" key="8">
    <source>
        <dbReference type="PROSITE" id="PS50850"/>
    </source>
</evidence>
<feature type="domain" description="Major facilitator superfamily (MFS) profile" evidence="8">
    <location>
        <begin position="76"/>
        <end position="531"/>
    </location>
</feature>
<evidence type="ECO:0000256" key="3">
    <source>
        <dbReference type="ARBA" id="ARBA00022448"/>
    </source>
</evidence>
<dbReference type="EMBL" id="ML975999">
    <property type="protein sequence ID" value="KAF1947180.1"/>
    <property type="molecule type" value="Genomic_DNA"/>
</dbReference>
<dbReference type="Gene3D" id="1.20.1250.20">
    <property type="entry name" value="MFS general substrate transporter like domains"/>
    <property type="match status" value="1"/>
</dbReference>
<gene>
    <name evidence="9" type="ORF">EJ02DRAFT_365251</name>
</gene>
<keyword evidence="3" id="KW-0813">Transport</keyword>
<dbReference type="InterPro" id="IPR020846">
    <property type="entry name" value="MFS_dom"/>
</dbReference>
<feature type="transmembrane region" description="Helical" evidence="7">
    <location>
        <begin position="118"/>
        <end position="135"/>
    </location>
</feature>
<evidence type="ECO:0000313" key="10">
    <source>
        <dbReference type="Proteomes" id="UP000800038"/>
    </source>
</evidence>
<dbReference type="PROSITE" id="PS50850">
    <property type="entry name" value="MFS"/>
    <property type="match status" value="1"/>
</dbReference>
<dbReference type="InterPro" id="IPR036259">
    <property type="entry name" value="MFS_trans_sf"/>
</dbReference>
<organism evidence="9 10">
    <name type="scientific">Clathrospora elynae</name>
    <dbReference type="NCBI Taxonomy" id="706981"/>
    <lineage>
        <taxon>Eukaryota</taxon>
        <taxon>Fungi</taxon>
        <taxon>Dikarya</taxon>
        <taxon>Ascomycota</taxon>
        <taxon>Pezizomycotina</taxon>
        <taxon>Dothideomycetes</taxon>
        <taxon>Pleosporomycetidae</taxon>
        <taxon>Pleosporales</taxon>
        <taxon>Diademaceae</taxon>
        <taxon>Clathrospora</taxon>
    </lineage>
</organism>
<dbReference type="CDD" id="cd17316">
    <property type="entry name" value="MFS_SV2_like"/>
    <property type="match status" value="1"/>
</dbReference>
<feature type="transmembrane region" description="Helical" evidence="7">
    <location>
        <begin position="394"/>
        <end position="413"/>
    </location>
</feature>
<keyword evidence="5 7" id="KW-1133">Transmembrane helix</keyword>
<evidence type="ECO:0000256" key="5">
    <source>
        <dbReference type="ARBA" id="ARBA00022989"/>
    </source>
</evidence>
<keyword evidence="6 7" id="KW-0472">Membrane</keyword>
<sequence length="536" mass="58637">MSEVNKAGGDAQVQKKKNGEDIESNIGIGYDDNDDTTSSLGYKNDILQLEHMDPVLNAKMHLVNNAIDEIGFTRYQWKLFVLNGFGYAVDSLILLIQSIVAGQAALEFSPSYPNGLTIAVYVGMLVGALFWGLTADIIGRKFAFNVSLVICSVFAIVAGASPSWEVLGLFVCLSAFGAGGNLVLDTAVFLEYLPSKRQWMLTLMAAWWGVGQLIAGFFAWAFIPNFSCEDSSVNPSAAPCTRSNNQGWRYVWYASGSLVLVMSILRITVIQLKETPKFLVGEGKDAECVETLQFIATTYNRPCSLTLQLMQDCGTINSDAARQGKSKWGLGEVSTHLKGLYATKRIGISTSLIWLSWTLIGLAYPLYNVFLPTYLASRGAAFGQPSPYTTWRNYTLVNFSGIWGPVLAGWLCETRLGRKYTMVLGAVVTMAFFFAYTQVRTAVQNVAFSCIVNFCLNIYYGTLYAYTPEVLPSAHRGTGNGIAIGWNRVMGILSAVIATVADTSTAVPVYICAALYILMAFVAFLFPFEPRGKRSS</sequence>
<dbReference type="PANTHER" id="PTHR23511:SF4">
    <property type="entry name" value="MAJOR FACILITATOR SUPERFAMILY (MFS) PROFILE DOMAIN-CONTAINING PROTEIN"/>
    <property type="match status" value="1"/>
</dbReference>
<name>A0A6A5T4T2_9PLEO</name>
<feature type="transmembrane region" description="Helical" evidence="7">
    <location>
        <begin position="346"/>
        <end position="367"/>
    </location>
</feature>
<evidence type="ECO:0000313" key="9">
    <source>
        <dbReference type="EMBL" id="KAF1947180.1"/>
    </source>
</evidence>
<feature type="transmembrane region" description="Helical" evidence="7">
    <location>
        <begin position="445"/>
        <end position="466"/>
    </location>
</feature>
<feature type="transmembrane region" description="Helical" evidence="7">
    <location>
        <begin position="166"/>
        <end position="189"/>
    </location>
</feature>
<evidence type="ECO:0000256" key="2">
    <source>
        <dbReference type="ARBA" id="ARBA00008335"/>
    </source>
</evidence>
<accession>A0A6A5T4T2</accession>
<evidence type="ECO:0000256" key="6">
    <source>
        <dbReference type="ARBA" id="ARBA00023136"/>
    </source>
</evidence>
<dbReference type="Proteomes" id="UP000800038">
    <property type="component" value="Unassembled WGS sequence"/>
</dbReference>
<dbReference type="InterPro" id="IPR011701">
    <property type="entry name" value="MFS"/>
</dbReference>
<dbReference type="GO" id="GO:0016020">
    <property type="term" value="C:membrane"/>
    <property type="evidence" value="ECO:0007669"/>
    <property type="project" value="UniProtKB-SubCell"/>
</dbReference>
<feature type="transmembrane region" description="Helical" evidence="7">
    <location>
        <begin position="478"/>
        <end position="501"/>
    </location>
</feature>
<keyword evidence="4 7" id="KW-0812">Transmembrane</keyword>
<feature type="transmembrane region" description="Helical" evidence="7">
    <location>
        <begin position="84"/>
        <end position="106"/>
    </location>
</feature>
<reference evidence="9" key="1">
    <citation type="journal article" date="2020" name="Stud. Mycol.">
        <title>101 Dothideomycetes genomes: a test case for predicting lifestyles and emergence of pathogens.</title>
        <authorList>
            <person name="Haridas S."/>
            <person name="Albert R."/>
            <person name="Binder M."/>
            <person name="Bloem J."/>
            <person name="Labutti K."/>
            <person name="Salamov A."/>
            <person name="Andreopoulos B."/>
            <person name="Baker S."/>
            <person name="Barry K."/>
            <person name="Bills G."/>
            <person name="Bluhm B."/>
            <person name="Cannon C."/>
            <person name="Castanera R."/>
            <person name="Culley D."/>
            <person name="Daum C."/>
            <person name="Ezra D."/>
            <person name="Gonzalez J."/>
            <person name="Henrissat B."/>
            <person name="Kuo A."/>
            <person name="Liang C."/>
            <person name="Lipzen A."/>
            <person name="Lutzoni F."/>
            <person name="Magnuson J."/>
            <person name="Mondo S."/>
            <person name="Nolan M."/>
            <person name="Ohm R."/>
            <person name="Pangilinan J."/>
            <person name="Park H.-J."/>
            <person name="Ramirez L."/>
            <person name="Alfaro M."/>
            <person name="Sun H."/>
            <person name="Tritt A."/>
            <person name="Yoshinaga Y."/>
            <person name="Zwiers L.-H."/>
            <person name="Turgeon B."/>
            <person name="Goodwin S."/>
            <person name="Spatafora J."/>
            <person name="Crous P."/>
            <person name="Grigoriev I."/>
        </authorList>
    </citation>
    <scope>NUCLEOTIDE SEQUENCE</scope>
    <source>
        <strain evidence="9">CBS 161.51</strain>
    </source>
</reference>
<dbReference type="AlphaFoldDB" id="A0A6A5T4T2"/>
<evidence type="ECO:0000256" key="4">
    <source>
        <dbReference type="ARBA" id="ARBA00022692"/>
    </source>
</evidence>
<protein>
    <submittedName>
        <fullName evidence="9">Membrane transporter</fullName>
    </submittedName>
</protein>
<dbReference type="FunFam" id="1.20.1250.20:FF:000171">
    <property type="entry name" value="MFS general substrate transporter"/>
    <property type="match status" value="1"/>
</dbReference>
<proteinExistence type="inferred from homology"/>
<dbReference type="Pfam" id="PF07690">
    <property type="entry name" value="MFS_1"/>
    <property type="match status" value="1"/>
</dbReference>
<keyword evidence="10" id="KW-1185">Reference proteome</keyword>
<dbReference type="PANTHER" id="PTHR23511">
    <property type="entry name" value="SYNAPTIC VESICLE GLYCOPROTEIN 2"/>
    <property type="match status" value="1"/>
</dbReference>
<feature type="transmembrane region" description="Helical" evidence="7">
    <location>
        <begin position="250"/>
        <end position="269"/>
    </location>
</feature>